<feature type="domain" description="VOC" evidence="1">
    <location>
        <begin position="11"/>
        <end position="125"/>
    </location>
</feature>
<dbReference type="Gene3D" id="3.10.180.10">
    <property type="entry name" value="2,3-Dihydroxybiphenyl 1,2-Dioxygenase, domain 1"/>
    <property type="match status" value="1"/>
</dbReference>
<name>A0A1G7J2R1_9RHOB</name>
<keyword evidence="2" id="KW-0456">Lyase</keyword>
<dbReference type="InterPro" id="IPR004360">
    <property type="entry name" value="Glyas_Fos-R_dOase_dom"/>
</dbReference>
<evidence type="ECO:0000259" key="1">
    <source>
        <dbReference type="PROSITE" id="PS51819"/>
    </source>
</evidence>
<dbReference type="Pfam" id="PF00903">
    <property type="entry name" value="Glyoxalase"/>
    <property type="match status" value="1"/>
</dbReference>
<gene>
    <name evidence="2" type="ORF">SAMN04488105_11461</name>
</gene>
<dbReference type="PROSITE" id="PS51819">
    <property type="entry name" value="VOC"/>
    <property type="match status" value="1"/>
</dbReference>
<dbReference type="AlphaFoldDB" id="A0A1G7J2R1"/>
<dbReference type="EMBL" id="FNAV01000014">
    <property type="protein sequence ID" value="SDF19181.1"/>
    <property type="molecule type" value="Genomic_DNA"/>
</dbReference>
<proteinExistence type="predicted"/>
<sequence>MVAMNETLAGQVECYGVILFTEKFDECVAFYREKLGLPLWYEKEGLCCLRFGAAYLMIESGGAAQDRRKNRSENPTVIRFNVPDVAAAAIMLEAQGIDVETKHHSWGVTGSFTDPDGNVCSLKNADDPFFHDTQKVP</sequence>
<evidence type="ECO:0000313" key="2">
    <source>
        <dbReference type="EMBL" id="SDF19181.1"/>
    </source>
</evidence>
<dbReference type="STRING" id="282683.SAMN04488105_11461"/>
<reference evidence="3" key="1">
    <citation type="submission" date="2016-10" db="EMBL/GenBank/DDBJ databases">
        <authorList>
            <person name="Varghese N."/>
            <person name="Submissions S."/>
        </authorList>
    </citation>
    <scope>NUCLEOTIDE SEQUENCE [LARGE SCALE GENOMIC DNA]</scope>
    <source>
        <strain evidence="3">DSM 10146</strain>
    </source>
</reference>
<dbReference type="InterPro" id="IPR037523">
    <property type="entry name" value="VOC_core"/>
</dbReference>
<protein>
    <submittedName>
        <fullName evidence="2">Lactoylglutathione lyase</fullName>
    </submittedName>
</protein>
<evidence type="ECO:0000313" key="3">
    <source>
        <dbReference type="Proteomes" id="UP000198994"/>
    </source>
</evidence>
<organism evidence="2 3">
    <name type="scientific">Salipiger thiooxidans</name>
    <dbReference type="NCBI Taxonomy" id="282683"/>
    <lineage>
        <taxon>Bacteria</taxon>
        <taxon>Pseudomonadati</taxon>
        <taxon>Pseudomonadota</taxon>
        <taxon>Alphaproteobacteria</taxon>
        <taxon>Rhodobacterales</taxon>
        <taxon>Roseobacteraceae</taxon>
        <taxon>Salipiger</taxon>
    </lineage>
</organism>
<accession>A0A1G7J2R1</accession>
<keyword evidence="3" id="KW-1185">Reference proteome</keyword>
<dbReference type="Proteomes" id="UP000198994">
    <property type="component" value="Unassembled WGS sequence"/>
</dbReference>
<dbReference type="InterPro" id="IPR029068">
    <property type="entry name" value="Glyas_Bleomycin-R_OHBP_Dase"/>
</dbReference>
<dbReference type="GO" id="GO:0016829">
    <property type="term" value="F:lyase activity"/>
    <property type="evidence" value="ECO:0007669"/>
    <property type="project" value="UniProtKB-KW"/>
</dbReference>
<dbReference type="SUPFAM" id="SSF54593">
    <property type="entry name" value="Glyoxalase/Bleomycin resistance protein/Dihydroxybiphenyl dioxygenase"/>
    <property type="match status" value="1"/>
</dbReference>